<proteinExistence type="predicted"/>
<gene>
    <name evidence="1" type="ORF">GCM10022278_19830</name>
</gene>
<accession>A0ABP7P9C9</accession>
<name>A0ABP7P9C9_9GAMM</name>
<sequence length="180" mass="20271">MSTFIRTLLVTAALLMGGCSSLPDRESTSSVFVLPLLSTNESFSGWGGRYELELTEYSLSMNDWQKLPEPIVVDLNADSYQLITSIPPGRYIITGITRQVDPHLRSTGERQSSFVTSTPFVLRKGEVTVLAQELVISQSQKSAVIYAQFEFRPLPPYRLDDIEASLELMQQSDWDYEPVR</sequence>
<dbReference type="RefSeq" id="WP_344805827.1">
    <property type="nucleotide sequence ID" value="NZ_BAABBO010000009.1"/>
</dbReference>
<organism evidence="1 2">
    <name type="scientific">Allohahella marinimesophila</name>
    <dbReference type="NCBI Taxonomy" id="1054972"/>
    <lineage>
        <taxon>Bacteria</taxon>
        <taxon>Pseudomonadati</taxon>
        <taxon>Pseudomonadota</taxon>
        <taxon>Gammaproteobacteria</taxon>
        <taxon>Oceanospirillales</taxon>
        <taxon>Hahellaceae</taxon>
        <taxon>Allohahella</taxon>
    </lineage>
</organism>
<keyword evidence="2" id="KW-1185">Reference proteome</keyword>
<dbReference type="PROSITE" id="PS51257">
    <property type="entry name" value="PROKAR_LIPOPROTEIN"/>
    <property type="match status" value="1"/>
</dbReference>
<evidence type="ECO:0000313" key="2">
    <source>
        <dbReference type="Proteomes" id="UP001501337"/>
    </source>
</evidence>
<dbReference type="EMBL" id="BAABBO010000009">
    <property type="protein sequence ID" value="GAA3961825.1"/>
    <property type="molecule type" value="Genomic_DNA"/>
</dbReference>
<reference evidence="2" key="1">
    <citation type="journal article" date="2019" name="Int. J. Syst. Evol. Microbiol.">
        <title>The Global Catalogue of Microorganisms (GCM) 10K type strain sequencing project: providing services to taxonomists for standard genome sequencing and annotation.</title>
        <authorList>
            <consortium name="The Broad Institute Genomics Platform"/>
            <consortium name="The Broad Institute Genome Sequencing Center for Infectious Disease"/>
            <person name="Wu L."/>
            <person name="Ma J."/>
        </authorList>
    </citation>
    <scope>NUCLEOTIDE SEQUENCE [LARGE SCALE GENOMIC DNA]</scope>
    <source>
        <strain evidence="2">JCM 17555</strain>
    </source>
</reference>
<dbReference type="Proteomes" id="UP001501337">
    <property type="component" value="Unassembled WGS sequence"/>
</dbReference>
<comment type="caution">
    <text evidence="1">The sequence shown here is derived from an EMBL/GenBank/DDBJ whole genome shotgun (WGS) entry which is preliminary data.</text>
</comment>
<evidence type="ECO:0008006" key="3">
    <source>
        <dbReference type="Google" id="ProtNLM"/>
    </source>
</evidence>
<protein>
    <recommendedName>
        <fullName evidence="3">DUF2846 domain-containing protein</fullName>
    </recommendedName>
</protein>
<evidence type="ECO:0000313" key="1">
    <source>
        <dbReference type="EMBL" id="GAA3961825.1"/>
    </source>
</evidence>